<comment type="cofactor">
    <cofactor evidence="1">
        <name>Fe(2+)</name>
        <dbReference type="ChEBI" id="CHEBI:29033"/>
    </cofactor>
</comment>
<feature type="transmembrane region" description="Helical" evidence="3">
    <location>
        <begin position="67"/>
        <end position="85"/>
    </location>
</feature>
<reference evidence="5 6" key="1">
    <citation type="journal article" date="2021" name="Microorganisms">
        <title>Genome Evolution of Filamentous Cyanobacterium Nostoc Species: From Facultative Symbiosis to Free Living.</title>
        <authorList>
            <person name="Huo D."/>
            <person name="Li H."/>
            <person name="Cai F."/>
            <person name="Guo X."/>
            <person name="Qiao Z."/>
            <person name="Wang W."/>
            <person name="Yu G."/>
            <person name="Li R."/>
        </authorList>
    </citation>
    <scope>NUCLEOTIDE SEQUENCE [LARGE SCALE GENOMIC DNA]</scope>
    <source>
        <strain evidence="5 6">CHAB 5714</strain>
    </source>
</reference>
<comment type="similarity">
    <text evidence="2">Belongs to the fatty acid desaturase type 2 family.</text>
</comment>
<accession>A0ABS8IKT3</accession>
<evidence type="ECO:0000256" key="3">
    <source>
        <dbReference type="SAM" id="Phobius"/>
    </source>
</evidence>
<keyword evidence="3" id="KW-1133">Transmembrane helix</keyword>
<keyword evidence="6" id="KW-1185">Reference proteome</keyword>
<gene>
    <name evidence="5" type="ORF">LC586_37195</name>
</gene>
<feature type="transmembrane region" description="Helical" evidence="3">
    <location>
        <begin position="105"/>
        <end position="124"/>
    </location>
</feature>
<proteinExistence type="inferred from homology"/>
<dbReference type="InterPro" id="IPR005804">
    <property type="entry name" value="FA_desaturase_dom"/>
</dbReference>
<dbReference type="EC" id="1.14.19.-" evidence="5"/>
<organism evidence="5 6">
    <name type="scientific">Nostoc favosum CHAB5714</name>
    <dbReference type="NCBI Taxonomy" id="2780399"/>
    <lineage>
        <taxon>Bacteria</taxon>
        <taxon>Bacillati</taxon>
        <taxon>Cyanobacteriota</taxon>
        <taxon>Cyanophyceae</taxon>
        <taxon>Nostocales</taxon>
        <taxon>Nostocaceae</taxon>
        <taxon>Nostoc</taxon>
        <taxon>Nostoc favosum</taxon>
    </lineage>
</organism>
<keyword evidence="3" id="KW-0812">Transmembrane</keyword>
<evidence type="ECO:0000313" key="6">
    <source>
        <dbReference type="Proteomes" id="UP001199525"/>
    </source>
</evidence>
<evidence type="ECO:0000256" key="1">
    <source>
        <dbReference type="ARBA" id="ARBA00001954"/>
    </source>
</evidence>
<dbReference type="RefSeq" id="WP_229490618.1">
    <property type="nucleotide sequence ID" value="NZ_JAIVFQ010000143.1"/>
</dbReference>
<keyword evidence="5" id="KW-0560">Oxidoreductase</keyword>
<comment type="caution">
    <text evidence="5">The sequence shown here is derived from an EMBL/GenBank/DDBJ whole genome shotgun (WGS) entry which is preliminary data.</text>
</comment>
<dbReference type="PANTHER" id="PTHR12879">
    <property type="entry name" value="SPHINGOLIPID DELTA 4 DESATURASE/C-4 HYDROXYLASE PROTEIN DES2"/>
    <property type="match status" value="1"/>
</dbReference>
<dbReference type="GO" id="GO:0016491">
    <property type="term" value="F:oxidoreductase activity"/>
    <property type="evidence" value="ECO:0007669"/>
    <property type="project" value="UniProtKB-KW"/>
</dbReference>
<dbReference type="Proteomes" id="UP001199525">
    <property type="component" value="Unassembled WGS sequence"/>
</dbReference>
<protein>
    <submittedName>
        <fullName evidence="5">Fatty acid desaturase</fullName>
        <ecNumber evidence="5">1.14.19.-</ecNumber>
    </submittedName>
</protein>
<dbReference type="EMBL" id="JAIVFQ010000143">
    <property type="protein sequence ID" value="MCC5604631.1"/>
    <property type="molecule type" value="Genomic_DNA"/>
</dbReference>
<name>A0ABS8IKT3_9NOSO</name>
<feature type="domain" description="Fatty acid desaturase" evidence="4">
    <location>
        <begin position="66"/>
        <end position="305"/>
    </location>
</feature>
<dbReference type="Pfam" id="PF00487">
    <property type="entry name" value="FA_desaturase"/>
    <property type="match status" value="1"/>
</dbReference>
<evidence type="ECO:0000256" key="2">
    <source>
        <dbReference type="ARBA" id="ARBA00008749"/>
    </source>
</evidence>
<sequence>MSNGAVTQLELLNRKAAGQHNPHQILSVQDLSALSDRSNSKGLLQLALHLTVMGCSGYLWATNLGNWALAIPALAIYGFSIASMFAPMHECVHRTAFAAHPLNDAIAWCAGLLSFYNSTFFRYYHKWHHLYTRVPDKDPELTDPKPSNFAKYLLIISGLPWWLGKIRGHFRIAFGQLDDCPFIRESARAEVIRSTRLQLAVYTAAYALSIAVGQPWFILYWLLPLIVGQPILRFILLAEHTGCTLDANRLTNTRTTLTLWPVRFFMWNMPFHAEHHLYPSIPFHALADAHKQLSPHFAHIEPGYIKVNRDIVTKSGQSAI</sequence>
<evidence type="ECO:0000313" key="5">
    <source>
        <dbReference type="EMBL" id="MCC5604631.1"/>
    </source>
</evidence>
<evidence type="ECO:0000259" key="4">
    <source>
        <dbReference type="Pfam" id="PF00487"/>
    </source>
</evidence>
<dbReference type="PANTHER" id="PTHR12879:SF8">
    <property type="entry name" value="SPHINGOLIPID DELTA(4)-DESATURASE DES1"/>
    <property type="match status" value="1"/>
</dbReference>
<keyword evidence="3" id="KW-0472">Membrane</keyword>
<feature type="transmembrane region" description="Helical" evidence="3">
    <location>
        <begin position="199"/>
        <end position="223"/>
    </location>
</feature>